<gene>
    <name evidence="1" type="ORF">MRATA1EN3_LOCUS24287</name>
</gene>
<reference evidence="1" key="1">
    <citation type="submission" date="2023-05" db="EMBL/GenBank/DDBJ databases">
        <authorList>
            <consortium name="ELIXIR-Norway"/>
        </authorList>
    </citation>
    <scope>NUCLEOTIDE SEQUENCE</scope>
</reference>
<evidence type="ECO:0000313" key="1">
    <source>
        <dbReference type="EMBL" id="CAI9713074.1"/>
    </source>
</evidence>
<name>A0ACB0FJ47_RANTA</name>
<organism evidence="1 2">
    <name type="scientific">Rangifer tarandus platyrhynchus</name>
    <name type="common">Svalbard reindeer</name>
    <dbReference type="NCBI Taxonomy" id="3082113"/>
    <lineage>
        <taxon>Eukaryota</taxon>
        <taxon>Metazoa</taxon>
        <taxon>Chordata</taxon>
        <taxon>Craniata</taxon>
        <taxon>Vertebrata</taxon>
        <taxon>Euteleostomi</taxon>
        <taxon>Mammalia</taxon>
        <taxon>Eutheria</taxon>
        <taxon>Laurasiatheria</taxon>
        <taxon>Artiodactyla</taxon>
        <taxon>Ruminantia</taxon>
        <taxon>Pecora</taxon>
        <taxon>Cervidae</taxon>
        <taxon>Odocoileinae</taxon>
        <taxon>Rangifer</taxon>
    </lineage>
</organism>
<accession>A0ACB0FJ47</accession>
<proteinExistence type="predicted"/>
<dbReference type="Proteomes" id="UP001162501">
    <property type="component" value="Chromosome 8"/>
</dbReference>
<protein>
    <submittedName>
        <fullName evidence="1">Uncharacterized protein</fullName>
    </submittedName>
</protein>
<evidence type="ECO:0000313" key="2">
    <source>
        <dbReference type="Proteomes" id="UP001162501"/>
    </source>
</evidence>
<sequence>MPRAGGKPKKEEWGGEKTPLNLCFSFSSARHASASYNAFRSHNKSWNCKEPRVRRLIKTDPPGRFKRIRERKLPLKFLSSKAALITPLRALLGCVNNRAHVGTHAVHCAAGSIIGVKSILACEIPKPGEFRSSPDEDDLQDNRDQAEEKVGSKARVEAETQLAIRGDRVLKQGG</sequence>
<dbReference type="EMBL" id="OX596092">
    <property type="protein sequence ID" value="CAI9713074.1"/>
    <property type="molecule type" value="Genomic_DNA"/>
</dbReference>